<evidence type="ECO:0000313" key="1">
    <source>
        <dbReference type="EMBL" id="KAJ8627980.1"/>
    </source>
</evidence>
<dbReference type="Proteomes" id="UP001234297">
    <property type="component" value="Chromosome 6"/>
</dbReference>
<protein>
    <submittedName>
        <fullName evidence="1">Uncharacterized protein</fullName>
    </submittedName>
</protein>
<gene>
    <name evidence="1" type="ORF">MRB53_021287</name>
</gene>
<accession>A0ACC2L3Z5</accession>
<proteinExistence type="predicted"/>
<sequence>MLLLALPERKPECRLESDARGEEELRRQLTSLKKGGLSIQDYFRKAKTLADTLTVIGQTVEASDVVAYILTGLPSKYDSLVAVVTTLIETVTVDALYGFLLSHELRLEQQTATAELGQPTANLANRTISNSGRGGSRPPFFNNSHGGPSKGRGAWSRKRSSILFQCPQSARHPSFLPHLSQG</sequence>
<organism evidence="1 2">
    <name type="scientific">Persea americana</name>
    <name type="common">Avocado</name>
    <dbReference type="NCBI Taxonomy" id="3435"/>
    <lineage>
        <taxon>Eukaryota</taxon>
        <taxon>Viridiplantae</taxon>
        <taxon>Streptophyta</taxon>
        <taxon>Embryophyta</taxon>
        <taxon>Tracheophyta</taxon>
        <taxon>Spermatophyta</taxon>
        <taxon>Magnoliopsida</taxon>
        <taxon>Magnoliidae</taxon>
        <taxon>Laurales</taxon>
        <taxon>Lauraceae</taxon>
        <taxon>Persea</taxon>
    </lineage>
</organism>
<reference evidence="1 2" key="1">
    <citation type="journal article" date="2022" name="Hortic Res">
        <title>A haplotype resolved chromosomal level avocado genome allows analysis of novel avocado genes.</title>
        <authorList>
            <person name="Nath O."/>
            <person name="Fletcher S.J."/>
            <person name="Hayward A."/>
            <person name="Shaw L.M."/>
            <person name="Masouleh A.K."/>
            <person name="Furtado A."/>
            <person name="Henry R.J."/>
            <person name="Mitter N."/>
        </authorList>
    </citation>
    <scope>NUCLEOTIDE SEQUENCE [LARGE SCALE GENOMIC DNA]</scope>
    <source>
        <strain evidence="2">cv. Hass</strain>
    </source>
</reference>
<evidence type="ECO:0000313" key="2">
    <source>
        <dbReference type="Proteomes" id="UP001234297"/>
    </source>
</evidence>
<dbReference type="EMBL" id="CM056814">
    <property type="protein sequence ID" value="KAJ8627980.1"/>
    <property type="molecule type" value="Genomic_DNA"/>
</dbReference>
<comment type="caution">
    <text evidence="1">The sequence shown here is derived from an EMBL/GenBank/DDBJ whole genome shotgun (WGS) entry which is preliminary data.</text>
</comment>
<keyword evidence="2" id="KW-1185">Reference proteome</keyword>
<name>A0ACC2L3Z5_PERAE</name>